<dbReference type="SMART" id="SM01040">
    <property type="entry name" value="Bro-N"/>
    <property type="match status" value="1"/>
</dbReference>
<dbReference type="InterPro" id="IPR005039">
    <property type="entry name" value="Ant_C"/>
</dbReference>
<evidence type="ECO:0000313" key="3">
    <source>
        <dbReference type="Proteomes" id="UP000224203"/>
    </source>
</evidence>
<dbReference type="Proteomes" id="UP000224203">
    <property type="component" value="Unassembled WGS sequence"/>
</dbReference>
<dbReference type="RefSeq" id="WP_098782141.1">
    <property type="nucleotide sequence ID" value="NZ_NULI01000004.1"/>
</dbReference>
<organism evidence="2 3">
    <name type="scientific">Bacillus cereus</name>
    <dbReference type="NCBI Taxonomy" id="1396"/>
    <lineage>
        <taxon>Bacteria</taxon>
        <taxon>Bacillati</taxon>
        <taxon>Bacillota</taxon>
        <taxon>Bacilli</taxon>
        <taxon>Bacillales</taxon>
        <taxon>Bacillaceae</taxon>
        <taxon>Bacillus</taxon>
        <taxon>Bacillus cereus group</taxon>
    </lineage>
</organism>
<gene>
    <name evidence="2" type="ORF">COC69_01080</name>
</gene>
<evidence type="ECO:0000313" key="2">
    <source>
        <dbReference type="EMBL" id="PGS83983.1"/>
    </source>
</evidence>
<accession>A0A9X7GY74</accession>
<dbReference type="Pfam" id="PF03374">
    <property type="entry name" value="ANT"/>
    <property type="match status" value="1"/>
</dbReference>
<dbReference type="PANTHER" id="PTHR36180:SF2">
    <property type="entry name" value="BRO FAMILY PROTEIN"/>
    <property type="match status" value="1"/>
</dbReference>
<dbReference type="GO" id="GO:0003677">
    <property type="term" value="F:DNA binding"/>
    <property type="evidence" value="ECO:0007669"/>
    <property type="project" value="InterPro"/>
</dbReference>
<protein>
    <submittedName>
        <fullName evidence="2">Phage repressor protein/antirepressor Ant</fullName>
    </submittedName>
</protein>
<evidence type="ECO:0000259" key="1">
    <source>
        <dbReference type="PROSITE" id="PS51750"/>
    </source>
</evidence>
<reference evidence="2 3" key="1">
    <citation type="submission" date="2017-09" db="EMBL/GenBank/DDBJ databases">
        <title>Large-scale bioinformatics analysis of Bacillus genomes uncovers conserved roles of natural products in bacterial physiology.</title>
        <authorList>
            <consortium name="Agbiome Team Llc"/>
            <person name="Bleich R.M."/>
            <person name="Grubbs K.J."/>
            <person name="Santa Maria K.C."/>
            <person name="Allen S.E."/>
            <person name="Farag S."/>
            <person name="Shank E.A."/>
            <person name="Bowers A."/>
        </authorList>
    </citation>
    <scope>NUCLEOTIDE SEQUENCE [LARGE SCALE GENOMIC DNA]</scope>
    <source>
        <strain evidence="2 3">AFS041711</strain>
    </source>
</reference>
<proteinExistence type="predicted"/>
<dbReference type="InterPro" id="IPR003497">
    <property type="entry name" value="BRO_N_domain"/>
</dbReference>
<dbReference type="EMBL" id="NULI01000004">
    <property type="protein sequence ID" value="PGS83983.1"/>
    <property type="molecule type" value="Genomic_DNA"/>
</dbReference>
<sequence length="276" mass="31529">MNDQLTVAEQPQIKKFNHEIFGELEVLVKDGKEYLPATDVATTLEYAIPRKAVLDHCDEEGVLTWNVPTNGGKQQKKFITIGNVSRLIIAASKQSKNPLIKEKAKQYERWIFDEVIPSIHKHGGYIHAKENDTDDDILSKAVLIAQKKISDRDELIRKQNQQLIQQESLVTFAKAVEVSTSVISVKQLSNQLKQKGIDIGQNRLFEWLRENGYLCKRKGDMYNTPTQYSMDLGLFESQEYIRTNSKGEFETKYTPKVTGKGQLYFINKFLGKNQSA</sequence>
<name>A0A9X7GY74_BACCE</name>
<dbReference type="PROSITE" id="PS51750">
    <property type="entry name" value="BRO_N"/>
    <property type="match status" value="1"/>
</dbReference>
<comment type="caution">
    <text evidence="2">The sequence shown here is derived from an EMBL/GenBank/DDBJ whole genome shotgun (WGS) entry which is preliminary data.</text>
</comment>
<dbReference type="AlphaFoldDB" id="A0A9X7GY74"/>
<dbReference type="PANTHER" id="PTHR36180">
    <property type="entry name" value="DNA-BINDING PROTEIN-RELATED-RELATED"/>
    <property type="match status" value="1"/>
</dbReference>
<feature type="domain" description="Bro-N" evidence="1">
    <location>
        <begin position="18"/>
        <end position="123"/>
    </location>
</feature>
<dbReference type="Pfam" id="PF02498">
    <property type="entry name" value="Bro-N"/>
    <property type="match status" value="1"/>
</dbReference>